<keyword evidence="1" id="KW-0732">Signal</keyword>
<sequence length="227" mass="26077">MFKRIFLFIILPLITGSLSLAQDKLSAIQAICQIELKNGTKEEGIISLGRIENDTHYFPNAFYVNSKGEHLLFTIDLNFRVFYPESIPGDIHFAKSISNTPKFINKVGSSGGKKVLSRKTLRDESYSLIKELVIFKSLPLAMHVDSPHKEKELTSTINLNQVKSFKLIENPSSQWLEEIKKKKAALNKKMEADKKKGNLWLNYQDPVWYHDIINDPKAFTYYSAFFK</sequence>
<proteinExistence type="predicted"/>
<organism evidence="2 3">
    <name type="scientific">Splendidivirga corallicola</name>
    <dbReference type="NCBI Taxonomy" id="3051826"/>
    <lineage>
        <taxon>Bacteria</taxon>
        <taxon>Pseudomonadati</taxon>
        <taxon>Bacteroidota</taxon>
        <taxon>Cytophagia</taxon>
        <taxon>Cytophagales</taxon>
        <taxon>Splendidivirgaceae</taxon>
        <taxon>Splendidivirga</taxon>
    </lineage>
</organism>
<keyword evidence="3" id="KW-1185">Reference proteome</keyword>
<comment type="caution">
    <text evidence="2">The sequence shown here is derived from an EMBL/GenBank/DDBJ whole genome shotgun (WGS) entry which is preliminary data.</text>
</comment>
<evidence type="ECO:0000313" key="3">
    <source>
        <dbReference type="Proteomes" id="UP001172082"/>
    </source>
</evidence>
<name>A0ABT8KRF0_9BACT</name>
<accession>A0ABT8KRF0</accession>
<evidence type="ECO:0000313" key="2">
    <source>
        <dbReference type="EMBL" id="MDN5203319.1"/>
    </source>
</evidence>
<protein>
    <submittedName>
        <fullName evidence="2">Uncharacterized protein</fullName>
    </submittedName>
</protein>
<dbReference type="Proteomes" id="UP001172082">
    <property type="component" value="Unassembled WGS sequence"/>
</dbReference>
<dbReference type="RefSeq" id="WP_346753344.1">
    <property type="nucleotide sequence ID" value="NZ_JAUJEA010000007.1"/>
</dbReference>
<dbReference type="EMBL" id="JAUJEA010000007">
    <property type="protein sequence ID" value="MDN5203319.1"/>
    <property type="molecule type" value="Genomic_DNA"/>
</dbReference>
<gene>
    <name evidence="2" type="ORF">QQ008_18175</name>
</gene>
<feature type="chain" id="PRO_5045211431" evidence="1">
    <location>
        <begin position="22"/>
        <end position="227"/>
    </location>
</feature>
<reference evidence="2" key="1">
    <citation type="submission" date="2023-06" db="EMBL/GenBank/DDBJ databases">
        <title>Genomic of Parafulvivirga corallium.</title>
        <authorList>
            <person name="Wang G."/>
        </authorList>
    </citation>
    <scope>NUCLEOTIDE SEQUENCE</scope>
    <source>
        <strain evidence="2">BMA10</strain>
    </source>
</reference>
<feature type="signal peptide" evidence="1">
    <location>
        <begin position="1"/>
        <end position="21"/>
    </location>
</feature>
<evidence type="ECO:0000256" key="1">
    <source>
        <dbReference type="SAM" id="SignalP"/>
    </source>
</evidence>